<keyword evidence="2" id="KW-0812">Transmembrane</keyword>
<reference evidence="3 4" key="1">
    <citation type="journal article" date="2023" name="bioRxiv">
        <title>Conserved and derived expression patterns and positive selection on dental genes reveal complex evolutionary context of ever-growing rodent molars.</title>
        <authorList>
            <person name="Calamari Z.T."/>
            <person name="Song A."/>
            <person name="Cohen E."/>
            <person name="Akter M."/>
            <person name="Roy R.D."/>
            <person name="Hallikas O."/>
            <person name="Christensen M.M."/>
            <person name="Li P."/>
            <person name="Marangoni P."/>
            <person name="Jernvall J."/>
            <person name="Klein O.D."/>
        </authorList>
    </citation>
    <scope>NUCLEOTIDE SEQUENCE [LARGE SCALE GENOMIC DNA]</scope>
    <source>
        <strain evidence="3">V071</strain>
    </source>
</reference>
<feature type="region of interest" description="Disordered" evidence="1">
    <location>
        <begin position="320"/>
        <end position="359"/>
    </location>
</feature>
<feature type="compositionally biased region" description="Basic and acidic residues" evidence="1">
    <location>
        <begin position="330"/>
        <end position="354"/>
    </location>
</feature>
<protein>
    <submittedName>
        <fullName evidence="3">Uncharacterized protein</fullName>
    </submittedName>
</protein>
<dbReference type="GO" id="GO:0003746">
    <property type="term" value="F:translation elongation factor activity"/>
    <property type="evidence" value="ECO:0007669"/>
    <property type="project" value="InterPro"/>
</dbReference>
<keyword evidence="2" id="KW-1133">Transmembrane helix</keyword>
<dbReference type="SUPFAM" id="SSF89942">
    <property type="entry name" value="eEF1-gamma domain"/>
    <property type="match status" value="1"/>
</dbReference>
<evidence type="ECO:0000313" key="3">
    <source>
        <dbReference type="EMBL" id="KAK7811441.1"/>
    </source>
</evidence>
<feature type="non-terminal residue" evidence="3">
    <location>
        <position position="463"/>
    </location>
</feature>
<proteinExistence type="predicted"/>
<organism evidence="3 4">
    <name type="scientific">Myodes glareolus</name>
    <name type="common">Bank vole</name>
    <name type="synonym">Clethrionomys glareolus</name>
    <dbReference type="NCBI Taxonomy" id="447135"/>
    <lineage>
        <taxon>Eukaryota</taxon>
        <taxon>Metazoa</taxon>
        <taxon>Chordata</taxon>
        <taxon>Craniata</taxon>
        <taxon>Vertebrata</taxon>
        <taxon>Euteleostomi</taxon>
        <taxon>Mammalia</taxon>
        <taxon>Eutheria</taxon>
        <taxon>Euarchontoglires</taxon>
        <taxon>Glires</taxon>
        <taxon>Rodentia</taxon>
        <taxon>Myomorpha</taxon>
        <taxon>Muroidea</taxon>
        <taxon>Cricetidae</taxon>
        <taxon>Arvicolinae</taxon>
        <taxon>Myodes</taxon>
    </lineage>
</organism>
<comment type="caution">
    <text evidence="3">The sequence shown here is derived from an EMBL/GenBank/DDBJ whole genome shotgun (WGS) entry which is preliminary data.</text>
</comment>
<evidence type="ECO:0000256" key="1">
    <source>
        <dbReference type="SAM" id="MobiDB-lite"/>
    </source>
</evidence>
<dbReference type="Proteomes" id="UP001488838">
    <property type="component" value="Unassembled WGS sequence"/>
</dbReference>
<evidence type="ECO:0000313" key="4">
    <source>
        <dbReference type="Proteomes" id="UP001488838"/>
    </source>
</evidence>
<keyword evidence="2" id="KW-0472">Membrane</keyword>
<dbReference type="AlphaFoldDB" id="A0AAW0IAK5"/>
<feature type="transmembrane region" description="Helical" evidence="2">
    <location>
        <begin position="99"/>
        <end position="121"/>
    </location>
</feature>
<gene>
    <name evidence="3" type="ORF">U0070_017226</name>
</gene>
<evidence type="ECO:0000256" key="2">
    <source>
        <dbReference type="SAM" id="Phobius"/>
    </source>
</evidence>
<dbReference type="InterPro" id="IPR036433">
    <property type="entry name" value="EF1B_G_C_sf"/>
</dbReference>
<sequence length="463" mass="51868">MRKHPYTMQRTAVLMVTVCKPDGLEDSAQTSNLVPLKGRASGQEELKIEVFKDIDPEKRMALTVDALSVQERQGWGRLHRCDTKLSSAYAYSLIGTDRYLCIVVIVIIIIITIIIIIITALQPRYQDPKWQHCSRLRDLVGDEHKEDLNTIKPNSTFPCRITMVAGTLYSYPENLGHLLLLSAVGLGSTCSPYHSTSTLVKLTVPLPELLYKIFPNKVLPFEGNSRFCQFHCLLSKEELWRSNPGAAAHGVSFVNRNMIPPGTQKQLGVPTPNPIWASCTTANRPLEMQRRRGYFSLHALTSPSYGCHGEVKLCEKMAQFDTKNSQPQKDTQRKENDSEEKKNPLAKWKEEKKAAATAPEGSWMNVSKNWLLSPRPRASSFTCPRVSFCWMSLSRSAPMKPPSLSHCGIVGSTWIRMAGPCEFVQPVMSCNHILGMYQRLDKWGKNALPSATLFGTNNNSSVS</sequence>
<accession>A0AAW0IAK5</accession>
<keyword evidence="4" id="KW-1185">Reference proteome</keyword>
<name>A0AAW0IAK5_MYOGA</name>
<dbReference type="EMBL" id="JBBHLL010000173">
    <property type="protein sequence ID" value="KAK7811441.1"/>
    <property type="molecule type" value="Genomic_DNA"/>
</dbReference>